<keyword evidence="2" id="KW-0732">Signal</keyword>
<feature type="compositionally biased region" description="Gly residues" evidence="1">
    <location>
        <begin position="279"/>
        <end position="290"/>
    </location>
</feature>
<evidence type="ECO:0000313" key="5">
    <source>
        <dbReference type="Proteomes" id="UP000494206"/>
    </source>
</evidence>
<feature type="region of interest" description="Disordered" evidence="1">
    <location>
        <begin position="191"/>
        <end position="234"/>
    </location>
</feature>
<dbReference type="GO" id="GO:0004867">
    <property type="term" value="F:serine-type endopeptidase inhibitor activity"/>
    <property type="evidence" value="ECO:0007669"/>
    <property type="project" value="InterPro"/>
</dbReference>
<gene>
    <name evidence="4" type="ORF">CBOVIS_LOCUS1130</name>
</gene>
<dbReference type="CDD" id="cd00109">
    <property type="entry name" value="Kunitz-type"/>
    <property type="match status" value="1"/>
</dbReference>
<evidence type="ECO:0000313" key="4">
    <source>
        <dbReference type="EMBL" id="CAB3397765.1"/>
    </source>
</evidence>
<evidence type="ECO:0000256" key="1">
    <source>
        <dbReference type="SAM" id="MobiDB-lite"/>
    </source>
</evidence>
<sequence>MLFRLIILIVSIGWINCDLPTELDPFLEKLFEFEECEEFISSADYTNVATSKCDPHVCDFPRQLCARPASKFQDNAANTCRNIPNECLTAANGGVPVRSVRPATPKPFMPLVPPGGQGMFSGGVVSKPSNPMRICTMDAPTGRFCGFRPMYTYNKETFQCDEFWFPGCRTSETNANLFDDYQECQKIADMCKPKPTTRPPPRPTPQPPRPTNPRTAPKPTTPPTSPIVDVISKFGGGGAGNNKVGQGALGAIGMFTGSGLGETGQGPLGNFVPNPQAGNGAGTGGAGANGEGPDLGLFGLIQQGIMGAQAAGKGGNGGKEAASKAAGQILQQFTGFDLGGLGNNFGGLFG</sequence>
<feature type="compositionally biased region" description="Pro residues" evidence="1">
    <location>
        <begin position="196"/>
        <end position="211"/>
    </location>
</feature>
<evidence type="ECO:0000259" key="3">
    <source>
        <dbReference type="PROSITE" id="PS50279"/>
    </source>
</evidence>
<dbReference type="EMBL" id="CADEPM010000001">
    <property type="protein sequence ID" value="CAB3397765.1"/>
    <property type="molecule type" value="Genomic_DNA"/>
</dbReference>
<dbReference type="Proteomes" id="UP000494206">
    <property type="component" value="Unassembled WGS sequence"/>
</dbReference>
<protein>
    <recommendedName>
        <fullName evidence="3">BPTI/Kunitz inhibitor domain-containing protein</fullName>
    </recommendedName>
</protein>
<organism evidence="4 5">
    <name type="scientific">Caenorhabditis bovis</name>
    <dbReference type="NCBI Taxonomy" id="2654633"/>
    <lineage>
        <taxon>Eukaryota</taxon>
        <taxon>Metazoa</taxon>
        <taxon>Ecdysozoa</taxon>
        <taxon>Nematoda</taxon>
        <taxon>Chromadorea</taxon>
        <taxon>Rhabditida</taxon>
        <taxon>Rhabditina</taxon>
        <taxon>Rhabditomorpha</taxon>
        <taxon>Rhabditoidea</taxon>
        <taxon>Rhabditidae</taxon>
        <taxon>Peloderinae</taxon>
        <taxon>Caenorhabditis</taxon>
    </lineage>
</organism>
<dbReference type="InterPro" id="IPR036880">
    <property type="entry name" value="Kunitz_BPTI_sf"/>
</dbReference>
<dbReference type="Gene3D" id="4.10.410.10">
    <property type="entry name" value="Pancreatic trypsin inhibitor Kunitz domain"/>
    <property type="match status" value="1"/>
</dbReference>
<feature type="region of interest" description="Disordered" evidence="1">
    <location>
        <begin position="264"/>
        <end position="290"/>
    </location>
</feature>
<comment type="caution">
    <text evidence="4">The sequence shown here is derived from an EMBL/GenBank/DDBJ whole genome shotgun (WGS) entry which is preliminary data.</text>
</comment>
<dbReference type="SUPFAM" id="SSF57362">
    <property type="entry name" value="BPTI-like"/>
    <property type="match status" value="1"/>
</dbReference>
<evidence type="ECO:0000256" key="2">
    <source>
        <dbReference type="SAM" id="SignalP"/>
    </source>
</evidence>
<dbReference type="InterPro" id="IPR002223">
    <property type="entry name" value="Kunitz_BPTI"/>
</dbReference>
<proteinExistence type="predicted"/>
<dbReference type="SMART" id="SM00131">
    <property type="entry name" value="KU"/>
    <property type="match status" value="1"/>
</dbReference>
<dbReference type="Pfam" id="PF00014">
    <property type="entry name" value="Kunitz_BPTI"/>
    <property type="match status" value="1"/>
</dbReference>
<dbReference type="PROSITE" id="PS50279">
    <property type="entry name" value="BPTI_KUNITZ_2"/>
    <property type="match status" value="1"/>
</dbReference>
<name>A0A8S1E7I1_9PELO</name>
<feature type="domain" description="BPTI/Kunitz inhibitor" evidence="3">
    <location>
        <begin position="135"/>
        <end position="188"/>
    </location>
</feature>
<feature type="chain" id="PRO_5035771828" description="BPTI/Kunitz inhibitor domain-containing protein" evidence="2">
    <location>
        <begin position="18"/>
        <end position="350"/>
    </location>
</feature>
<dbReference type="OrthoDB" id="4473401at2759"/>
<accession>A0A8S1E7I1</accession>
<feature type="signal peptide" evidence="2">
    <location>
        <begin position="1"/>
        <end position="17"/>
    </location>
</feature>
<dbReference type="AlphaFoldDB" id="A0A8S1E7I1"/>
<keyword evidence="5" id="KW-1185">Reference proteome</keyword>
<reference evidence="4 5" key="1">
    <citation type="submission" date="2020-04" db="EMBL/GenBank/DDBJ databases">
        <authorList>
            <person name="Laetsch R D."/>
            <person name="Stevens L."/>
            <person name="Kumar S."/>
            <person name="Blaxter L. M."/>
        </authorList>
    </citation>
    <scope>NUCLEOTIDE SEQUENCE [LARGE SCALE GENOMIC DNA]</scope>
</reference>